<feature type="region of interest" description="Disordered" evidence="7">
    <location>
        <begin position="690"/>
        <end position="745"/>
    </location>
</feature>
<dbReference type="GO" id="GO:0005732">
    <property type="term" value="C:sno(s)RNA-containing ribonucleoprotein complex"/>
    <property type="evidence" value="ECO:0007669"/>
    <property type="project" value="InterPro"/>
</dbReference>
<evidence type="ECO:0000256" key="3">
    <source>
        <dbReference type="ARBA" id="ARBA00022552"/>
    </source>
</evidence>
<dbReference type="PANTHER" id="PTHR17039">
    <property type="entry name" value="U3 SMALL NUCLEOLAR RIBONUCLEOPROTEIN PROTEIN MPP10"/>
    <property type="match status" value="1"/>
</dbReference>
<keyword evidence="5" id="KW-0687">Ribonucleoprotein</keyword>
<feature type="compositionally biased region" description="Acidic residues" evidence="7">
    <location>
        <begin position="208"/>
        <end position="224"/>
    </location>
</feature>
<dbReference type="GO" id="GO:0032040">
    <property type="term" value="C:small-subunit processome"/>
    <property type="evidence" value="ECO:0007669"/>
    <property type="project" value="TreeGrafter"/>
</dbReference>
<dbReference type="InterPro" id="IPR012173">
    <property type="entry name" value="Mpp10"/>
</dbReference>
<comment type="subcellular location">
    <subcellularLocation>
        <location evidence="1">Nucleus</location>
        <location evidence="1">Nucleolus</location>
    </subcellularLocation>
</comment>
<dbReference type="GO" id="GO:0006364">
    <property type="term" value="P:rRNA processing"/>
    <property type="evidence" value="ECO:0007669"/>
    <property type="project" value="UniProtKB-KW"/>
</dbReference>
<keyword evidence="4" id="KW-0539">Nucleus</keyword>
<feature type="compositionally biased region" description="Acidic residues" evidence="7">
    <location>
        <begin position="283"/>
        <end position="296"/>
    </location>
</feature>
<gene>
    <name evidence="8" type="ORF">PAUS00366_LOCUS16003</name>
</gene>
<evidence type="ECO:0000256" key="5">
    <source>
        <dbReference type="ARBA" id="ARBA00023274"/>
    </source>
</evidence>
<evidence type="ECO:0000256" key="4">
    <source>
        <dbReference type="ARBA" id="ARBA00023242"/>
    </source>
</evidence>
<feature type="compositionally biased region" description="Acidic residues" evidence="7">
    <location>
        <begin position="237"/>
        <end position="247"/>
    </location>
</feature>
<evidence type="ECO:0000256" key="2">
    <source>
        <dbReference type="ARBA" id="ARBA00022517"/>
    </source>
</evidence>
<feature type="compositionally biased region" description="Basic and acidic residues" evidence="7">
    <location>
        <begin position="401"/>
        <end position="422"/>
    </location>
</feature>
<feature type="compositionally biased region" description="Acidic residues" evidence="7">
    <location>
        <begin position="333"/>
        <end position="348"/>
    </location>
</feature>
<feature type="compositionally biased region" description="Basic residues" evidence="7">
    <location>
        <begin position="707"/>
        <end position="721"/>
    </location>
</feature>
<feature type="compositionally biased region" description="Acidic residues" evidence="7">
    <location>
        <begin position="445"/>
        <end position="455"/>
    </location>
</feature>
<feature type="compositionally biased region" description="Basic and acidic residues" evidence="7">
    <location>
        <begin position="690"/>
        <end position="706"/>
    </location>
</feature>
<feature type="compositionally biased region" description="Basic and acidic residues" evidence="7">
    <location>
        <begin position="248"/>
        <end position="265"/>
    </location>
</feature>
<dbReference type="PANTHER" id="PTHR17039:SF0">
    <property type="entry name" value="U3 SMALL NUCLEOLAR RIBONUCLEOPROTEIN PROTEIN MPP10"/>
    <property type="match status" value="1"/>
</dbReference>
<dbReference type="Pfam" id="PF04006">
    <property type="entry name" value="Mpp10"/>
    <property type="match status" value="1"/>
</dbReference>
<feature type="compositionally biased region" description="Acidic residues" evidence="7">
    <location>
        <begin position="376"/>
        <end position="385"/>
    </location>
</feature>
<evidence type="ECO:0000256" key="6">
    <source>
        <dbReference type="ARBA" id="ARBA00029455"/>
    </source>
</evidence>
<feature type="region of interest" description="Disordered" evidence="7">
    <location>
        <begin position="788"/>
        <end position="815"/>
    </location>
</feature>
<evidence type="ECO:0000256" key="7">
    <source>
        <dbReference type="SAM" id="MobiDB-lite"/>
    </source>
</evidence>
<evidence type="ECO:0000313" key="8">
    <source>
        <dbReference type="EMBL" id="CAE0723247.1"/>
    </source>
</evidence>
<keyword evidence="2" id="KW-0690">Ribosome biogenesis</keyword>
<evidence type="ECO:0000256" key="1">
    <source>
        <dbReference type="ARBA" id="ARBA00004604"/>
    </source>
</evidence>
<feature type="compositionally biased region" description="Low complexity" evidence="7">
    <location>
        <begin position="90"/>
        <end position="103"/>
    </location>
</feature>
<feature type="region of interest" description="Disordered" evidence="7">
    <location>
        <begin position="368"/>
        <end position="520"/>
    </location>
</feature>
<feature type="compositionally biased region" description="Basic and acidic residues" evidence="7">
    <location>
        <begin position="432"/>
        <end position="444"/>
    </location>
</feature>
<feature type="region of interest" description="Disordered" evidence="7">
    <location>
        <begin position="174"/>
        <end position="348"/>
    </location>
</feature>
<dbReference type="AlphaFoldDB" id="A0A7S4AQ30"/>
<name>A0A7S4AQ30_9STRA</name>
<accession>A0A7S4AQ30</accession>
<dbReference type="GO" id="GO:0034457">
    <property type="term" value="C:Mpp10 complex"/>
    <property type="evidence" value="ECO:0007669"/>
    <property type="project" value="InterPro"/>
</dbReference>
<feature type="compositionally biased region" description="Basic residues" evidence="7">
    <location>
        <begin position="311"/>
        <end position="323"/>
    </location>
</feature>
<feature type="compositionally biased region" description="Basic and acidic residues" evidence="7">
    <location>
        <begin position="722"/>
        <end position="731"/>
    </location>
</feature>
<feature type="region of interest" description="Disordered" evidence="7">
    <location>
        <begin position="84"/>
        <end position="109"/>
    </location>
</feature>
<protein>
    <submittedName>
        <fullName evidence="8">Uncharacterized protein</fullName>
    </submittedName>
</protein>
<dbReference type="PIRSF" id="PIRSF017300">
    <property type="entry name" value="snoRNP_Mpp10"/>
    <property type="match status" value="1"/>
</dbReference>
<organism evidence="8">
    <name type="scientific">Pseudo-nitzschia australis</name>
    <dbReference type="NCBI Taxonomy" id="44445"/>
    <lineage>
        <taxon>Eukaryota</taxon>
        <taxon>Sar</taxon>
        <taxon>Stramenopiles</taxon>
        <taxon>Ochrophyta</taxon>
        <taxon>Bacillariophyta</taxon>
        <taxon>Bacillariophyceae</taxon>
        <taxon>Bacillariophycidae</taxon>
        <taxon>Bacillariales</taxon>
        <taxon>Bacillariaceae</taxon>
        <taxon>Pseudo-nitzschia</taxon>
    </lineage>
</organism>
<sequence>MTEQEMKTDEGLVDCSRNDLDRLVDILNHPEKRILPLLYSTDNSVGYDKDKDGEKQKTLLELLEISKSLFLDIESMGKQYQELQEKAKTSSKANEENNNSSAKTPMSSSTMILSGLPELHIPPEVEATDTDLPETIFGQVDLQTTALAKLVKKSTKRLKAGGKMDDDGICILDMGVMNSDDDDDDDDSDSDEHDDSDDYGSNNQNMVDSDDAEDDVASASDEEAERIRRRMERAMEDMEEEGESSDDEGSKDVGAEKQSELKKEEELYDPVAEDMKDGFFDLNEMEDFADEEEDYLPNEAFGQSEDEKNRNGKKAKNQKSFHQRQREGLNNGSDDDDSDDEGDLDDMYEEVKDIKRKKYRDQEDIDALYELYQETNPEDDDDNDDIVNMTAGDFFGAPRKKYIERYKKDHPPSKKSKDSLSKDDDDSWGEYDFQKEDQDGWRDGEDGDDDEEMEDMKEPAMGEAESEELEVPGRTNDGKKKLTKQEEKLRRQTDELEKELINEKPWQMRGESKSMSRPVNSLLEGTPEFEMASKQAPIITVEHTMDLEDVIKKRIIAEDWDDVVPRELPDIGWNKKRGEAPEVSQEKSKLGLGELYEREYLKKAVGYDKDAEEKQTEEDKAKDEMKQLFANLCSKLDALSNYHFAPRPIADEAEARAVTVPAIAMEEVLPLHVSDARGVAPEEVFATKRGREGILRADDEMDQTDRKRLRQSKKAARRKARKEKESDEKLISRLQPGLGLNNPYEKRKAREELAVARARGKVTEGERDLDIKYGSSGTFFKRLQAEAQQTVHDHASGLLDKPEKKTNPRSSAYKL</sequence>
<feature type="compositionally biased region" description="Basic and acidic residues" evidence="7">
    <location>
        <begin position="791"/>
        <end position="806"/>
    </location>
</feature>
<reference evidence="8" key="1">
    <citation type="submission" date="2021-01" db="EMBL/GenBank/DDBJ databases">
        <authorList>
            <person name="Corre E."/>
            <person name="Pelletier E."/>
            <person name="Niang G."/>
            <person name="Scheremetjew M."/>
            <person name="Finn R."/>
            <person name="Kale V."/>
            <person name="Holt S."/>
            <person name="Cochrane G."/>
            <person name="Meng A."/>
            <person name="Brown T."/>
            <person name="Cohen L."/>
        </authorList>
    </citation>
    <scope>NUCLEOTIDE SEQUENCE</scope>
    <source>
        <strain evidence="8">10249 10 AB</strain>
    </source>
</reference>
<feature type="compositionally biased region" description="Basic and acidic residues" evidence="7">
    <location>
        <begin position="476"/>
        <end position="502"/>
    </location>
</feature>
<feature type="compositionally biased region" description="Acidic residues" evidence="7">
    <location>
        <begin position="179"/>
        <end position="198"/>
    </location>
</feature>
<keyword evidence="3" id="KW-0698">rRNA processing</keyword>
<dbReference type="EMBL" id="HBIX01023070">
    <property type="protein sequence ID" value="CAE0723247.1"/>
    <property type="molecule type" value="Transcribed_RNA"/>
</dbReference>
<comment type="similarity">
    <text evidence="6">Belongs to the MPP10 family.</text>
</comment>
<proteinExistence type="inferred from homology"/>